<dbReference type="RefSeq" id="WP_165267246.1">
    <property type="nucleotide sequence ID" value="NZ_JAALLS010000006.1"/>
</dbReference>
<reference evidence="2 3" key="1">
    <citation type="submission" date="2020-02" db="EMBL/GenBank/DDBJ databases">
        <title>Aliifodinibius halophilus 2W32, complete genome.</title>
        <authorList>
            <person name="Li Y."/>
            <person name="Wu S."/>
        </authorList>
    </citation>
    <scope>NUCLEOTIDE SEQUENCE [LARGE SCALE GENOMIC DNA]</scope>
    <source>
        <strain evidence="2 3">2W32</strain>
    </source>
</reference>
<dbReference type="EMBL" id="JAALLS010000006">
    <property type="protein sequence ID" value="NGP87981.1"/>
    <property type="molecule type" value="Genomic_DNA"/>
</dbReference>
<dbReference type="AlphaFoldDB" id="A0A6M1T7L6"/>
<proteinExistence type="predicted"/>
<accession>A0A6M1T7L6</accession>
<name>A0A6M1T7L6_9BACT</name>
<gene>
    <name evidence="2" type="ORF">G3569_06420</name>
</gene>
<protein>
    <submittedName>
        <fullName evidence="2">Uncharacterized protein</fullName>
    </submittedName>
</protein>
<sequence>MGNKKSLGSSPIGLGTGSSSKMDFIPDLGVSDGKSKEKDAKKKQAQSNNGIPRRESESLSPPSPTKKKPKKKVVSYNLEVSVIEKVKTMAEEQEMYYSGLVNKALKSWLAD</sequence>
<comment type="caution">
    <text evidence="2">The sequence shown here is derived from an EMBL/GenBank/DDBJ whole genome shotgun (WGS) entry which is preliminary data.</text>
</comment>
<feature type="compositionally biased region" description="Basic and acidic residues" evidence="1">
    <location>
        <begin position="33"/>
        <end position="42"/>
    </location>
</feature>
<organism evidence="2 3">
    <name type="scientific">Fodinibius halophilus</name>
    <dbReference type="NCBI Taxonomy" id="1736908"/>
    <lineage>
        <taxon>Bacteria</taxon>
        <taxon>Pseudomonadati</taxon>
        <taxon>Balneolota</taxon>
        <taxon>Balneolia</taxon>
        <taxon>Balneolales</taxon>
        <taxon>Balneolaceae</taxon>
        <taxon>Fodinibius</taxon>
    </lineage>
</organism>
<feature type="region of interest" description="Disordered" evidence="1">
    <location>
        <begin position="1"/>
        <end position="73"/>
    </location>
</feature>
<keyword evidence="3" id="KW-1185">Reference proteome</keyword>
<evidence type="ECO:0000313" key="3">
    <source>
        <dbReference type="Proteomes" id="UP000479132"/>
    </source>
</evidence>
<dbReference type="Proteomes" id="UP000479132">
    <property type="component" value="Unassembled WGS sequence"/>
</dbReference>
<evidence type="ECO:0000313" key="2">
    <source>
        <dbReference type="EMBL" id="NGP87981.1"/>
    </source>
</evidence>
<evidence type="ECO:0000256" key="1">
    <source>
        <dbReference type="SAM" id="MobiDB-lite"/>
    </source>
</evidence>